<evidence type="ECO:0000313" key="1">
    <source>
        <dbReference type="EMBL" id="KAK9114691.1"/>
    </source>
</evidence>
<evidence type="ECO:0000313" key="2">
    <source>
        <dbReference type="Proteomes" id="UP001420932"/>
    </source>
</evidence>
<comment type="caution">
    <text evidence="1">The sequence shown here is derived from an EMBL/GenBank/DDBJ whole genome shotgun (WGS) entry which is preliminary data.</text>
</comment>
<organism evidence="1 2">
    <name type="scientific">Stephania yunnanensis</name>
    <dbReference type="NCBI Taxonomy" id="152371"/>
    <lineage>
        <taxon>Eukaryota</taxon>
        <taxon>Viridiplantae</taxon>
        <taxon>Streptophyta</taxon>
        <taxon>Embryophyta</taxon>
        <taxon>Tracheophyta</taxon>
        <taxon>Spermatophyta</taxon>
        <taxon>Magnoliopsida</taxon>
        <taxon>Ranunculales</taxon>
        <taxon>Menispermaceae</taxon>
        <taxon>Menispermoideae</taxon>
        <taxon>Cissampelideae</taxon>
        <taxon>Stephania</taxon>
    </lineage>
</organism>
<dbReference type="Proteomes" id="UP001420932">
    <property type="component" value="Unassembled WGS sequence"/>
</dbReference>
<gene>
    <name evidence="1" type="ORF">Syun_021488</name>
</gene>
<protein>
    <submittedName>
        <fullName evidence="1">Uncharacterized protein</fullName>
    </submittedName>
</protein>
<accession>A0AAP0IH60</accession>
<dbReference type="AlphaFoldDB" id="A0AAP0IH60"/>
<sequence>MPLVSIDSDSIMHMMRALHDDYFRCATQYDIDGKDARANFLAAQRHQRSLGWVPSANRRLRPSDHSVHFLATPRFIIDDGVVELSLEECPLTPSFDEGTTTYSGDDDAHSLLERLRDFFILFL</sequence>
<proteinExistence type="predicted"/>
<dbReference type="EMBL" id="JBBNAF010000009">
    <property type="protein sequence ID" value="KAK9114691.1"/>
    <property type="molecule type" value="Genomic_DNA"/>
</dbReference>
<keyword evidence="2" id="KW-1185">Reference proteome</keyword>
<reference evidence="1 2" key="1">
    <citation type="submission" date="2024-01" db="EMBL/GenBank/DDBJ databases">
        <title>Genome assemblies of Stephania.</title>
        <authorList>
            <person name="Yang L."/>
        </authorList>
    </citation>
    <scope>NUCLEOTIDE SEQUENCE [LARGE SCALE GENOMIC DNA]</scope>
    <source>
        <strain evidence="1">YNDBR</strain>
        <tissue evidence="1">Leaf</tissue>
    </source>
</reference>
<name>A0AAP0IH60_9MAGN</name>